<keyword evidence="2 3" id="KW-0808">Transferase</keyword>
<dbReference type="SUPFAM" id="SSF53756">
    <property type="entry name" value="UDP-Glycosyltransferase/glycogen phosphorylase"/>
    <property type="match status" value="1"/>
</dbReference>
<dbReference type="CDD" id="cd03784">
    <property type="entry name" value="GT1_Gtf-like"/>
    <property type="match status" value="1"/>
</dbReference>
<evidence type="ECO:0000313" key="5">
    <source>
        <dbReference type="EMBL" id="CDS05133.1"/>
    </source>
</evidence>
<feature type="chain" id="PRO_5001726107" evidence="4">
    <location>
        <begin position="26"/>
        <end position="455"/>
    </location>
</feature>
<organism evidence="5">
    <name type="scientific">Lichtheimia ramosa</name>
    <dbReference type="NCBI Taxonomy" id="688394"/>
    <lineage>
        <taxon>Eukaryota</taxon>
        <taxon>Fungi</taxon>
        <taxon>Fungi incertae sedis</taxon>
        <taxon>Mucoromycota</taxon>
        <taxon>Mucoromycotina</taxon>
        <taxon>Mucoromycetes</taxon>
        <taxon>Mucorales</taxon>
        <taxon>Lichtheimiaceae</taxon>
        <taxon>Lichtheimia</taxon>
    </lineage>
</organism>
<dbReference type="EMBL" id="LK023316">
    <property type="protein sequence ID" value="CDS05133.1"/>
    <property type="molecule type" value="Genomic_DNA"/>
</dbReference>
<dbReference type="PANTHER" id="PTHR48043:SF145">
    <property type="entry name" value="FI06409P-RELATED"/>
    <property type="match status" value="1"/>
</dbReference>
<name>A0A077WDH4_9FUNG</name>
<dbReference type="InterPro" id="IPR035595">
    <property type="entry name" value="UDP_glycos_trans_CS"/>
</dbReference>
<keyword evidence="4" id="KW-0732">Signal</keyword>
<evidence type="ECO:0000256" key="1">
    <source>
        <dbReference type="ARBA" id="ARBA00022676"/>
    </source>
</evidence>
<dbReference type="PANTHER" id="PTHR48043">
    <property type="entry name" value="EG:EG0003.4 PROTEIN-RELATED"/>
    <property type="match status" value="1"/>
</dbReference>
<dbReference type="PROSITE" id="PS00375">
    <property type="entry name" value="UDPGT"/>
    <property type="match status" value="1"/>
</dbReference>
<dbReference type="Gene3D" id="3.40.50.2000">
    <property type="entry name" value="Glycogen Phosphorylase B"/>
    <property type="match status" value="2"/>
</dbReference>
<proteinExistence type="inferred from homology"/>
<dbReference type="Pfam" id="PF00201">
    <property type="entry name" value="UDPGT"/>
    <property type="match status" value="1"/>
</dbReference>
<dbReference type="InterPro" id="IPR050271">
    <property type="entry name" value="UDP-glycosyltransferase"/>
</dbReference>
<sequence length="455" mass="52244">MSILTTMLLMALLIMFDMSHVSVHGAGKHIYLCTTIGGISHSRWLFEIGNVLIERGYQVTYITDEYNTRFTSGYPNLDVQPILPPTTILQDNTMFTSLNELSMWKTLQKVLESEYDANYNTMMTFFDQHPPDMVVCDMILDFCIDAAIEYGAPVAITSTSTLMHRQQGICHIPFLQWACRHLLRLFWYPFLWEDNKIHALKLVNNYFGLEPAQDLDPLTHMVGPILPDYQSGFNLSNAEQQFLATHEKVILVAFGQHQLFHHDAQETACLDMALQEHQRCGNVDGVIWLTREETNICNNQRESKRLDYMCVEWINQHAILHHPSVRLLISHGGSGSLHESLDAGVPLLLFPSMADQIPNAKQLQAEGVARWHPRGATNMDVQSIIEDLEFLLYSDNPALQDSLKRHKTLVDLGKRRKYYVADLLEELVLTSSIHGRLEHRIKKMDTLLSWFQNMY</sequence>
<accession>A0A077WDH4</accession>
<dbReference type="GO" id="GO:0008194">
    <property type="term" value="F:UDP-glycosyltransferase activity"/>
    <property type="evidence" value="ECO:0007669"/>
    <property type="project" value="InterPro"/>
</dbReference>
<evidence type="ECO:0000256" key="2">
    <source>
        <dbReference type="ARBA" id="ARBA00022679"/>
    </source>
</evidence>
<keyword evidence="1 3" id="KW-0328">Glycosyltransferase</keyword>
<gene>
    <name evidence="5" type="ORF">LRAMOSA07662</name>
</gene>
<evidence type="ECO:0000256" key="3">
    <source>
        <dbReference type="RuleBase" id="RU003718"/>
    </source>
</evidence>
<dbReference type="OrthoDB" id="5835829at2759"/>
<dbReference type="AlphaFoldDB" id="A0A077WDH4"/>
<comment type="similarity">
    <text evidence="3">Belongs to the UDP-glycosyltransferase family.</text>
</comment>
<reference evidence="5" key="1">
    <citation type="journal article" date="2014" name="Genome Announc.">
        <title>De novo whole-genome sequence and genome annotation of Lichtheimia ramosa.</title>
        <authorList>
            <person name="Linde J."/>
            <person name="Schwartze V."/>
            <person name="Binder U."/>
            <person name="Lass-Florl C."/>
            <person name="Voigt K."/>
            <person name="Horn F."/>
        </authorList>
    </citation>
    <scope>NUCLEOTIDE SEQUENCE</scope>
    <source>
        <strain evidence="5">JMRC FSU:6197</strain>
    </source>
</reference>
<protein>
    <submittedName>
        <fullName evidence="5">Uncharacterized protein</fullName>
    </submittedName>
</protein>
<dbReference type="InterPro" id="IPR002213">
    <property type="entry name" value="UDP_glucos_trans"/>
</dbReference>
<feature type="signal peptide" evidence="4">
    <location>
        <begin position="1"/>
        <end position="25"/>
    </location>
</feature>
<evidence type="ECO:0000256" key="4">
    <source>
        <dbReference type="SAM" id="SignalP"/>
    </source>
</evidence>